<feature type="region of interest" description="Disordered" evidence="1">
    <location>
        <begin position="196"/>
        <end position="236"/>
    </location>
</feature>
<protein>
    <recommendedName>
        <fullName evidence="3">Sphingomyelin synthase-like domain-containing protein</fullName>
    </recommendedName>
</protein>
<dbReference type="EMBL" id="HBIN01023370">
    <property type="protein sequence ID" value="CAE0448034.1"/>
    <property type="molecule type" value="Transcribed_RNA"/>
</dbReference>
<dbReference type="Pfam" id="PF14360">
    <property type="entry name" value="PAP2_C"/>
    <property type="match status" value="1"/>
</dbReference>
<organism evidence="4">
    <name type="scientific">Aplanochytrium stocchinoi</name>
    <dbReference type="NCBI Taxonomy" id="215587"/>
    <lineage>
        <taxon>Eukaryota</taxon>
        <taxon>Sar</taxon>
        <taxon>Stramenopiles</taxon>
        <taxon>Bigyra</taxon>
        <taxon>Labyrinthulomycetes</taxon>
        <taxon>Thraustochytrida</taxon>
        <taxon>Thraustochytriidae</taxon>
        <taxon>Aplanochytrium</taxon>
    </lineage>
</organism>
<feature type="transmembrane region" description="Helical" evidence="2">
    <location>
        <begin position="111"/>
        <end position="132"/>
    </location>
</feature>
<evidence type="ECO:0000256" key="2">
    <source>
        <dbReference type="SAM" id="Phobius"/>
    </source>
</evidence>
<dbReference type="InterPro" id="IPR025749">
    <property type="entry name" value="Sphingomyelin_synth-like_dom"/>
</dbReference>
<proteinExistence type="predicted"/>
<keyword evidence="2" id="KW-0472">Membrane</keyword>
<sequence length="257" mass="29359">MMFSGHVVNATLCGLMWSRYSHLAPVVIQGVGNNGSGFHKSSSNTLLHLETQKYARDEAEKSKKARKCATKCGSFSLEIDSVFLKNATVWIYVTLIYMAIISTRFHYSMDVFIGFALTLLMWRSYHYAAYIVQNTPREYRGCNLLSFVLYMESFSEFDSDHVSENIETASFRYDVDTVSESTKLLGSRGLFIRTRETDSNSSNESTLESPQAEREKLPESPRSYGSSHPYFPRVSSNPFLYKERNTTQTYESFRSLS</sequence>
<evidence type="ECO:0000256" key="1">
    <source>
        <dbReference type="SAM" id="MobiDB-lite"/>
    </source>
</evidence>
<feature type="transmembrane region" description="Helical" evidence="2">
    <location>
        <begin position="87"/>
        <end position="105"/>
    </location>
</feature>
<feature type="domain" description="Sphingomyelin synthase-like" evidence="3">
    <location>
        <begin position="85"/>
        <end position="126"/>
    </location>
</feature>
<evidence type="ECO:0000313" key="4">
    <source>
        <dbReference type="EMBL" id="CAE0448034.1"/>
    </source>
</evidence>
<name>A0A7S3PRE5_9STRA</name>
<reference evidence="4" key="1">
    <citation type="submission" date="2021-01" db="EMBL/GenBank/DDBJ databases">
        <authorList>
            <person name="Corre E."/>
            <person name="Pelletier E."/>
            <person name="Niang G."/>
            <person name="Scheremetjew M."/>
            <person name="Finn R."/>
            <person name="Kale V."/>
            <person name="Holt S."/>
            <person name="Cochrane G."/>
            <person name="Meng A."/>
            <person name="Brown T."/>
            <person name="Cohen L."/>
        </authorList>
    </citation>
    <scope>NUCLEOTIDE SEQUENCE</scope>
    <source>
        <strain evidence="4">GSBS06</strain>
    </source>
</reference>
<feature type="compositionally biased region" description="Polar residues" evidence="1">
    <location>
        <begin position="199"/>
        <end position="209"/>
    </location>
</feature>
<keyword evidence="2" id="KW-1133">Transmembrane helix</keyword>
<gene>
    <name evidence="4" type="ORF">ASTO00021_LOCUS17998</name>
</gene>
<dbReference type="AlphaFoldDB" id="A0A7S3PRE5"/>
<accession>A0A7S3PRE5</accession>
<evidence type="ECO:0000259" key="3">
    <source>
        <dbReference type="Pfam" id="PF14360"/>
    </source>
</evidence>
<keyword evidence="2" id="KW-0812">Transmembrane</keyword>